<accession>A0A2C5Z2K0</accession>
<comment type="caution">
    <text evidence="8">The sequence shown here is derived from an EMBL/GenBank/DDBJ whole genome shotgun (WGS) entry which is preliminary data.</text>
</comment>
<dbReference type="FunFam" id="2.40.50.100:FF:000042">
    <property type="entry name" value="50S ribosomal protein L27"/>
    <property type="match status" value="1"/>
</dbReference>
<feature type="compositionally biased region" description="Basic and acidic residues" evidence="7">
    <location>
        <begin position="135"/>
        <end position="152"/>
    </location>
</feature>
<comment type="similarity">
    <text evidence="2">Belongs to the bacterial ribosomal protein bL27 family.</text>
</comment>
<dbReference type="PANTHER" id="PTHR15893:SF0">
    <property type="entry name" value="LARGE RIBOSOMAL SUBUNIT PROTEIN BL27M"/>
    <property type="match status" value="1"/>
</dbReference>
<sequence>MSFLLCIRRPLLRAVGGPWIAQAAATGRRQASVKAQGAYKKKNKRCAPKKLGAKKTGDQYVIPGNILWKQRGTIWWPGENCFMGRDHTIHAKEAGYVKFYRDPERHPDRKYIGVVFKREDKLPYPRNAERKRRLGMTERPRRTEPLPKEKLHPSGIPYEIVRKPLNEPEKLLRLRSDYSYREDNWRIGRLVKTTGIRPGRFRTRKQSYRYRRWIREKAAVGMRKTGFKTREKAVPVKKNVSAKAAKRAAKQMKRDQQGRISKEQKRAKMLARLAMKDKKKELNM</sequence>
<dbReference type="PANTHER" id="PTHR15893">
    <property type="entry name" value="RIBOSOMAL PROTEIN L27"/>
    <property type="match status" value="1"/>
</dbReference>
<feature type="region of interest" description="Disordered" evidence="7">
    <location>
        <begin position="241"/>
        <end position="265"/>
    </location>
</feature>
<dbReference type="InterPro" id="IPR001684">
    <property type="entry name" value="Ribosomal_bL27"/>
</dbReference>
<gene>
    <name evidence="8" type="ORF">CDD80_1864</name>
</gene>
<evidence type="ECO:0000256" key="1">
    <source>
        <dbReference type="ARBA" id="ARBA00004173"/>
    </source>
</evidence>
<dbReference type="SUPFAM" id="SSF110324">
    <property type="entry name" value="Ribosomal L27 protein-like"/>
    <property type="match status" value="1"/>
</dbReference>
<dbReference type="Proteomes" id="UP000226431">
    <property type="component" value="Unassembled WGS sequence"/>
</dbReference>
<proteinExistence type="inferred from homology"/>
<dbReference type="EMBL" id="NJES01000182">
    <property type="protein sequence ID" value="PHH76055.1"/>
    <property type="molecule type" value="Genomic_DNA"/>
</dbReference>
<comment type="subcellular location">
    <subcellularLocation>
        <location evidence="1">Mitochondrion</location>
    </subcellularLocation>
</comment>
<keyword evidence="9" id="KW-1185">Reference proteome</keyword>
<dbReference type="STRING" id="2004952.A0A2C5Z2K0"/>
<keyword evidence="4" id="KW-0496">Mitochondrion</keyword>
<dbReference type="PRINTS" id="PR00063">
    <property type="entry name" value="RIBOSOMALL27"/>
</dbReference>
<evidence type="ECO:0000313" key="8">
    <source>
        <dbReference type="EMBL" id="PHH76055.1"/>
    </source>
</evidence>
<feature type="compositionally biased region" description="Basic and acidic residues" evidence="7">
    <location>
        <begin position="252"/>
        <end position="265"/>
    </location>
</feature>
<dbReference type="GO" id="GO:0005762">
    <property type="term" value="C:mitochondrial large ribosomal subunit"/>
    <property type="evidence" value="ECO:0007669"/>
    <property type="project" value="TreeGrafter"/>
</dbReference>
<evidence type="ECO:0000256" key="6">
    <source>
        <dbReference type="ARBA" id="ARBA00035267"/>
    </source>
</evidence>
<evidence type="ECO:0000256" key="2">
    <source>
        <dbReference type="ARBA" id="ARBA00010797"/>
    </source>
</evidence>
<organism evidence="8 9">
    <name type="scientific">Ophiocordyceps camponoti-rufipedis</name>
    <dbReference type="NCBI Taxonomy" id="2004952"/>
    <lineage>
        <taxon>Eukaryota</taxon>
        <taxon>Fungi</taxon>
        <taxon>Dikarya</taxon>
        <taxon>Ascomycota</taxon>
        <taxon>Pezizomycotina</taxon>
        <taxon>Sordariomycetes</taxon>
        <taxon>Hypocreomycetidae</taxon>
        <taxon>Hypocreales</taxon>
        <taxon>Ophiocordycipitaceae</taxon>
        <taxon>Ophiocordyceps</taxon>
    </lineage>
</organism>
<dbReference type="Gene3D" id="2.40.50.100">
    <property type="match status" value="1"/>
</dbReference>
<feature type="region of interest" description="Disordered" evidence="7">
    <location>
        <begin position="126"/>
        <end position="153"/>
    </location>
</feature>
<evidence type="ECO:0000256" key="5">
    <source>
        <dbReference type="ARBA" id="ARBA00023274"/>
    </source>
</evidence>
<evidence type="ECO:0000256" key="3">
    <source>
        <dbReference type="ARBA" id="ARBA00022980"/>
    </source>
</evidence>
<protein>
    <recommendedName>
        <fullName evidence="6">Large ribosomal subunit protein bL27m</fullName>
    </recommendedName>
</protein>
<dbReference type="GO" id="GO:0006412">
    <property type="term" value="P:translation"/>
    <property type="evidence" value="ECO:0007669"/>
    <property type="project" value="InterPro"/>
</dbReference>
<evidence type="ECO:0000256" key="7">
    <source>
        <dbReference type="SAM" id="MobiDB-lite"/>
    </source>
</evidence>
<dbReference type="Pfam" id="PF01016">
    <property type="entry name" value="Ribosomal_L27"/>
    <property type="match status" value="1"/>
</dbReference>
<dbReference type="GO" id="GO:0003735">
    <property type="term" value="F:structural constituent of ribosome"/>
    <property type="evidence" value="ECO:0007669"/>
    <property type="project" value="InterPro"/>
</dbReference>
<dbReference type="OrthoDB" id="1867012at2759"/>
<reference evidence="8 9" key="1">
    <citation type="submission" date="2017-06" db="EMBL/GenBank/DDBJ databases">
        <title>Ant-infecting Ophiocordyceps genomes reveal a high diversity of potential behavioral manipulation genes and a possible major role for enterotoxins.</title>
        <authorList>
            <person name="De Bekker C."/>
            <person name="Evans H.C."/>
            <person name="Brachmann A."/>
            <person name="Hughes D.P."/>
        </authorList>
    </citation>
    <scope>NUCLEOTIDE SEQUENCE [LARGE SCALE GENOMIC DNA]</scope>
    <source>
        <strain evidence="8 9">Map16</strain>
    </source>
</reference>
<evidence type="ECO:0000313" key="9">
    <source>
        <dbReference type="Proteomes" id="UP000226431"/>
    </source>
</evidence>
<evidence type="ECO:0000256" key="4">
    <source>
        <dbReference type="ARBA" id="ARBA00023128"/>
    </source>
</evidence>
<keyword evidence="5" id="KW-0687">Ribonucleoprotein</keyword>
<name>A0A2C5Z2K0_9HYPO</name>
<keyword evidence="3" id="KW-0689">Ribosomal protein</keyword>
<dbReference type="AlphaFoldDB" id="A0A2C5Z2K0"/>